<dbReference type="GO" id="GO:0005694">
    <property type="term" value="C:chromosome"/>
    <property type="evidence" value="ECO:0007669"/>
    <property type="project" value="InterPro"/>
</dbReference>
<evidence type="ECO:0000313" key="5">
    <source>
        <dbReference type="WBParaSite" id="SSLN_0000717301-mRNA-1"/>
    </source>
</evidence>
<feature type="compositionally biased region" description="Low complexity" evidence="1">
    <location>
        <begin position="59"/>
        <end position="70"/>
    </location>
</feature>
<evidence type="ECO:0000256" key="1">
    <source>
        <dbReference type="SAM" id="MobiDB-lite"/>
    </source>
</evidence>
<dbReference type="GO" id="GO:0003677">
    <property type="term" value="F:DNA binding"/>
    <property type="evidence" value="ECO:0007669"/>
    <property type="project" value="InterPro"/>
</dbReference>
<evidence type="ECO:0000313" key="4">
    <source>
        <dbReference type="Proteomes" id="UP000275846"/>
    </source>
</evidence>
<dbReference type="Gene3D" id="1.10.132.10">
    <property type="match status" value="1"/>
</dbReference>
<feature type="region of interest" description="Disordered" evidence="1">
    <location>
        <begin position="59"/>
        <end position="99"/>
    </location>
</feature>
<dbReference type="STRING" id="70667.A0A183SRV6"/>
<gene>
    <name evidence="3" type="ORF">SSLN_LOCUS6954</name>
</gene>
<dbReference type="InterPro" id="IPR014727">
    <property type="entry name" value="TopoI_cat_a/b-sub_euk"/>
</dbReference>
<evidence type="ECO:0000313" key="3">
    <source>
        <dbReference type="EMBL" id="VDL93339.1"/>
    </source>
</evidence>
<name>A0A183SRV6_SCHSO</name>
<feature type="domain" description="Topoisomerase I C-terminal" evidence="2">
    <location>
        <begin position="112"/>
        <end position="148"/>
    </location>
</feature>
<dbReference type="EMBL" id="UYSU01033919">
    <property type="protein sequence ID" value="VDL93339.1"/>
    <property type="molecule type" value="Genomic_DNA"/>
</dbReference>
<accession>A0A183SRV6</accession>
<dbReference type="SUPFAM" id="SSF46596">
    <property type="entry name" value="Eukaryotic DNA topoisomerase I, dispensable insert domain"/>
    <property type="match status" value="1"/>
</dbReference>
<dbReference type="Pfam" id="PF14370">
    <property type="entry name" value="Topo_C_assoc"/>
    <property type="match status" value="1"/>
</dbReference>
<dbReference type="GO" id="GO:0006265">
    <property type="term" value="P:DNA topological change"/>
    <property type="evidence" value="ECO:0007669"/>
    <property type="project" value="InterPro"/>
</dbReference>
<evidence type="ECO:0000259" key="2">
    <source>
        <dbReference type="Pfam" id="PF14370"/>
    </source>
</evidence>
<organism evidence="5">
    <name type="scientific">Schistocephalus solidus</name>
    <name type="common">Tapeworm</name>
    <dbReference type="NCBI Taxonomy" id="70667"/>
    <lineage>
        <taxon>Eukaryota</taxon>
        <taxon>Metazoa</taxon>
        <taxon>Spiralia</taxon>
        <taxon>Lophotrochozoa</taxon>
        <taxon>Platyhelminthes</taxon>
        <taxon>Cestoda</taxon>
        <taxon>Eucestoda</taxon>
        <taxon>Diphyllobothriidea</taxon>
        <taxon>Diphyllobothriidae</taxon>
        <taxon>Schistocephalus</taxon>
    </lineage>
</organism>
<dbReference type="InterPro" id="IPR025834">
    <property type="entry name" value="TopoI_C_dom"/>
</dbReference>
<reference evidence="5" key="1">
    <citation type="submission" date="2016-06" db="UniProtKB">
        <authorList>
            <consortium name="WormBaseParasite"/>
        </authorList>
    </citation>
    <scope>IDENTIFICATION</scope>
</reference>
<protein>
    <submittedName>
        <fullName evidence="5">Topo_C_assoc domain-containing protein</fullName>
    </submittedName>
</protein>
<dbReference type="OrthoDB" id="47179at2759"/>
<proteinExistence type="predicted"/>
<dbReference type="Proteomes" id="UP000275846">
    <property type="component" value="Unassembled WGS sequence"/>
</dbReference>
<dbReference type="GO" id="GO:0003917">
    <property type="term" value="F:DNA topoisomerase type I (single strand cut, ATP-independent) activity"/>
    <property type="evidence" value="ECO:0007669"/>
    <property type="project" value="InterPro"/>
</dbReference>
<sequence>MMINVLRQAGQSSHDVILDGKGDTSVASFCLCPAASEEGIAGSHLLQLTLLGQSGLAESSNQASSQTTSADLRSTSCQEGADQRSGSRGKPNKSGLETFKTGISKKRLATLKEHLLKLQVQATDRDENKDIVRSTSNLNYLDPGITIARVMITWPPGSPTLESENVYACVLPERLNALAKPSQHQIWIGNIALGSVNNDSSDSRLSPTRENFGVIGLECVAGFLRTSRDLRVDVIPRTAAALLAIRIRSSLPISST</sequence>
<dbReference type="WBParaSite" id="SSLN_0000717301-mRNA-1">
    <property type="protein sequence ID" value="SSLN_0000717301-mRNA-1"/>
    <property type="gene ID" value="SSLN_0000717301"/>
</dbReference>
<dbReference type="AlphaFoldDB" id="A0A183SRV6"/>
<reference evidence="3 4" key="2">
    <citation type="submission" date="2018-11" db="EMBL/GenBank/DDBJ databases">
        <authorList>
            <consortium name="Pathogen Informatics"/>
        </authorList>
    </citation>
    <scope>NUCLEOTIDE SEQUENCE [LARGE SCALE GENOMIC DNA]</scope>
    <source>
        <strain evidence="3 4">NST_G2</strain>
    </source>
</reference>
<keyword evidence="4" id="KW-1185">Reference proteome</keyword>